<name>A0AC35GWH2_9BILA</name>
<reference evidence="2" key="1">
    <citation type="submission" date="2022-11" db="UniProtKB">
        <authorList>
            <consortium name="WormBaseParasite"/>
        </authorList>
    </citation>
    <scope>IDENTIFICATION</scope>
</reference>
<proteinExistence type="predicted"/>
<accession>A0AC35GWH2</accession>
<organism evidence="1 2">
    <name type="scientific">Panagrolaimus sp. PS1159</name>
    <dbReference type="NCBI Taxonomy" id="55785"/>
    <lineage>
        <taxon>Eukaryota</taxon>
        <taxon>Metazoa</taxon>
        <taxon>Ecdysozoa</taxon>
        <taxon>Nematoda</taxon>
        <taxon>Chromadorea</taxon>
        <taxon>Rhabditida</taxon>
        <taxon>Tylenchina</taxon>
        <taxon>Panagrolaimomorpha</taxon>
        <taxon>Panagrolaimoidea</taxon>
        <taxon>Panagrolaimidae</taxon>
        <taxon>Panagrolaimus</taxon>
    </lineage>
</organism>
<dbReference type="WBParaSite" id="PS1159_v2.g9359.t1">
    <property type="protein sequence ID" value="PS1159_v2.g9359.t1"/>
    <property type="gene ID" value="PS1159_v2.g9359"/>
</dbReference>
<dbReference type="Proteomes" id="UP000887580">
    <property type="component" value="Unplaced"/>
</dbReference>
<protein>
    <submittedName>
        <fullName evidence="2">Uncharacterized protein</fullName>
    </submittedName>
</protein>
<evidence type="ECO:0000313" key="2">
    <source>
        <dbReference type="WBParaSite" id="PS1159_v2.g9359.t1"/>
    </source>
</evidence>
<evidence type="ECO:0000313" key="1">
    <source>
        <dbReference type="Proteomes" id="UP000887580"/>
    </source>
</evidence>
<sequence>MFIQMNEKNFSVSAIAELQSTTGFLRILVTNVSFIGPIDPLDTAIGINYQDYDHKDVIFPMYANGINTTVENNSSFTLLAWIHGTPVSMFDGVIDEYSFSPAFAGLFSKEKPCFTSNFDALQNICCLSFFLIPETTNTSVPKCKQLKSQSIYYNASDNYSIVASSDMYYNISKTQITTNGSVTAPTHYGISYKINGNDDTFGNCNDLNFPNLICTYAIPDGDMKILLTVRFHNYNVGDPNFPDVPFNKTAKLGRIIFRGDLTLMEEGMPFTKKNNCFYNSDASAGIYVVYSQFCCQDFESY</sequence>